<evidence type="ECO:0000259" key="3">
    <source>
        <dbReference type="PROSITE" id="PS51208"/>
    </source>
</evidence>
<dbReference type="Gene3D" id="2.40.128.130">
    <property type="entry name" value="Autotransporter beta-domain"/>
    <property type="match status" value="1"/>
</dbReference>
<dbReference type="NCBIfam" id="TIGR01414">
    <property type="entry name" value="autotrans_barl"/>
    <property type="match status" value="1"/>
</dbReference>
<evidence type="ECO:0000256" key="2">
    <source>
        <dbReference type="SAM" id="Phobius"/>
    </source>
</evidence>
<dbReference type="InterPro" id="IPR005546">
    <property type="entry name" value="Autotransporte_beta"/>
</dbReference>
<dbReference type="InterPro" id="IPR013425">
    <property type="entry name" value="Autotrns_rpt"/>
</dbReference>
<dbReference type="NCBIfam" id="TIGR04393">
    <property type="entry name" value="rpt_T5SS_PEPC"/>
    <property type="match status" value="2"/>
</dbReference>
<dbReference type="RefSeq" id="WP_346337300.1">
    <property type="nucleotide sequence ID" value="NZ_JBBYXI010000003.1"/>
</dbReference>
<name>A0ABV0BP01_9HYPH</name>
<comment type="caution">
    <text evidence="4">The sequence shown here is derived from an EMBL/GenBank/DDBJ whole genome shotgun (WGS) entry which is preliminary data.</text>
</comment>
<dbReference type="InterPro" id="IPR043990">
    <property type="entry name" value="AC_1"/>
</dbReference>
<sequence>MAIFSYTAFRQDRTGIIRSRSVSFSLAMMLALGAPLFTQDAWAIDADTLVIGDTVFDQYGNPKAGNTNNLSIKTNETQNVFQDMHIGRGSVGNGNAVIDGANASLNIGNGLWIGEEGGVGILTISGTAVLDVTGGSTYLGSGGGDGTLKVTGAGTIWTNTNAIVVGTDASSKGTLQIEDSAVVTGASGRVGASSSVVLQNRGVWNSGSLSSAGKVEVLSGSVINSTNVSLFSGATAVVSGAAASNAAIVSQWNVDGKLSVASDGNSSLTISNGAKVTSGTANVGFYNLDNSAPTTIGGQARVVVTGKGTEWNITQDTASQNNLTVGTGNSSANGFNTYGWTGHLEISDGAVVNAGRGSIYGSFTIENAGAADERRAGYYSDVVVTGSESALTFSNGFSIGWYGALSIRDGAKVSTVNDGIYFGPASAEGIPIALISGTGSELRSGTGIENDQGVITVADGGLVSVQTRITLESDIAILNIGAAAGEAAAASGKVEAPRIDGVGGRIVFNHTDSNYEFAPLVAGTANMDIYSGTTTLTGANTFAGETTVYGGILRAGGEQTFSAASDFSVRDGATLDVAGFNQQIGALDNAGTVWLNQSLSQSNGLSRSVSQPGTVLTVGDYVSNGGTIVFNTVLGDSASLTDRLVIEGAITNNATTNVTVVNAGGLGAATTGDGILLIQTSGQGDSAIGVFQLSGRVAAGAYEYSLLPGAGSNATNLYLTSALVDTGTIDNGGGTGTGTITTNGGNKTVGGNSGNNVAYTGSAVRSFAMPTIQNYRVEVPLASAIAPIATEYGYAMLDTLHERVGDMPVIRSQSVYQDRYVKDASGNRAVARSAASYDNREPQLFAGGWARLIGDRGIRDVGSFEKRGPSYDYTFGGIQAGLDIFGQEQAGTVDKAGVYVGYGNISGNVKAANGGKAGDINSDAYTIGAYWTHKDNGGWYTDAVLQGTWYATDAKSVKGQKLKPDGFGFIASLEGGYTYDMGNGLALEPQAQLAYQNTSFGSFNDAYGQFNIADTDSLRGRLGLRLNKTWASGEVSNSMPFSTWVRVNLWHEFMGDSKTTVSNVYGYNPVAISSSLTGTWGEIGVGASGQISESVSVFGTGSYNHSLDNKGREAWDGRLGVNVKW</sequence>
<dbReference type="InterPro" id="IPR012332">
    <property type="entry name" value="Autotransporter_pectin_lyase_C"/>
</dbReference>
<feature type="domain" description="Autotransporter" evidence="3">
    <location>
        <begin position="841"/>
        <end position="1125"/>
    </location>
</feature>
<dbReference type="SUPFAM" id="SSF103515">
    <property type="entry name" value="Autotransporter"/>
    <property type="match status" value="1"/>
</dbReference>
<dbReference type="Pfam" id="PF18883">
    <property type="entry name" value="AC_1"/>
    <property type="match status" value="1"/>
</dbReference>
<proteinExistence type="predicted"/>
<accession>A0ABV0BP01</accession>
<keyword evidence="2" id="KW-0472">Membrane</keyword>
<dbReference type="PROSITE" id="PS51208">
    <property type="entry name" value="AUTOTRANSPORTER"/>
    <property type="match status" value="1"/>
</dbReference>
<keyword evidence="2" id="KW-0812">Transmembrane</keyword>
<dbReference type="InterPro" id="IPR036709">
    <property type="entry name" value="Autotransporte_beta_dom_sf"/>
</dbReference>
<dbReference type="Pfam" id="PF03797">
    <property type="entry name" value="Autotransporter"/>
    <property type="match status" value="1"/>
</dbReference>
<protein>
    <submittedName>
        <fullName evidence="4">Autotransporter outer membrane beta-barrel domain-containing protein</fullName>
    </submittedName>
</protein>
<dbReference type="Proteomes" id="UP001418637">
    <property type="component" value="Unassembled WGS sequence"/>
</dbReference>
<keyword evidence="2" id="KW-1133">Transmembrane helix</keyword>
<reference evidence="4 5" key="1">
    <citation type="submission" date="2024-04" db="EMBL/GenBank/DDBJ databases">
        <title>A novel species isolated from cricket.</title>
        <authorList>
            <person name="Wang H.-C."/>
        </authorList>
    </citation>
    <scope>NUCLEOTIDE SEQUENCE [LARGE SCALE GENOMIC DNA]</scope>
    <source>
        <strain evidence="4 5">WL0021</strain>
    </source>
</reference>
<dbReference type="InterPro" id="IPR051551">
    <property type="entry name" value="Autotransporter_adhesion"/>
</dbReference>
<dbReference type="Gene3D" id="2.160.20.20">
    <property type="match status" value="1"/>
</dbReference>
<gene>
    <name evidence="4" type="ORF">WJT86_09365</name>
</gene>
<dbReference type="InterPro" id="IPR011050">
    <property type="entry name" value="Pectin_lyase_fold/virulence"/>
</dbReference>
<keyword evidence="5" id="KW-1185">Reference proteome</keyword>
<dbReference type="InterPro" id="IPR030895">
    <property type="entry name" value="T5SS_PEPC_rpt"/>
</dbReference>
<evidence type="ECO:0000256" key="1">
    <source>
        <dbReference type="ARBA" id="ARBA00022729"/>
    </source>
</evidence>
<dbReference type="SUPFAM" id="SSF51126">
    <property type="entry name" value="Pectin lyase-like"/>
    <property type="match status" value="1"/>
</dbReference>
<feature type="transmembrane region" description="Helical" evidence="2">
    <location>
        <begin position="21"/>
        <end position="38"/>
    </location>
</feature>
<evidence type="ECO:0000313" key="4">
    <source>
        <dbReference type="EMBL" id="MEN3931265.1"/>
    </source>
</evidence>
<keyword evidence="1" id="KW-0732">Signal</keyword>
<dbReference type="NCBIfam" id="TIGR02601">
    <property type="entry name" value="autotrns_rpt"/>
    <property type="match status" value="1"/>
</dbReference>
<evidence type="ECO:0000313" key="5">
    <source>
        <dbReference type="Proteomes" id="UP001418637"/>
    </source>
</evidence>
<dbReference type="CDD" id="cd01344">
    <property type="entry name" value="PL2_Passenger_AT"/>
    <property type="match status" value="1"/>
</dbReference>
<dbReference type="PANTHER" id="PTHR35037">
    <property type="entry name" value="C-TERMINAL REGION OF AIDA-LIKE PROTEIN"/>
    <property type="match status" value="1"/>
</dbReference>
<dbReference type="EMBL" id="JBBYXI010000003">
    <property type="protein sequence ID" value="MEN3931265.1"/>
    <property type="molecule type" value="Genomic_DNA"/>
</dbReference>
<dbReference type="InterPro" id="IPR006315">
    <property type="entry name" value="OM_autotransptr_brl_dom"/>
</dbReference>
<dbReference type="PANTHER" id="PTHR35037:SF3">
    <property type="entry name" value="C-TERMINAL REGION OF AIDA-LIKE PROTEIN"/>
    <property type="match status" value="1"/>
</dbReference>
<organism evidence="4 5">
    <name type="scientific">Hohaiivirga grylli</name>
    <dbReference type="NCBI Taxonomy" id="3133970"/>
    <lineage>
        <taxon>Bacteria</taxon>
        <taxon>Pseudomonadati</taxon>
        <taxon>Pseudomonadota</taxon>
        <taxon>Alphaproteobacteria</taxon>
        <taxon>Hyphomicrobiales</taxon>
        <taxon>Methylobacteriaceae</taxon>
        <taxon>Hohaiivirga</taxon>
    </lineage>
</organism>
<dbReference type="SMART" id="SM00869">
    <property type="entry name" value="Autotransporter"/>
    <property type="match status" value="1"/>
</dbReference>